<feature type="transmembrane region" description="Helical" evidence="1">
    <location>
        <begin position="59"/>
        <end position="77"/>
    </location>
</feature>
<gene>
    <name evidence="2" type="ORF">FHS39_002356</name>
</gene>
<evidence type="ECO:0000313" key="3">
    <source>
        <dbReference type="Proteomes" id="UP000556084"/>
    </source>
</evidence>
<keyword evidence="1" id="KW-0812">Transmembrane</keyword>
<dbReference type="EMBL" id="JACHJH010000003">
    <property type="protein sequence ID" value="MBB4893325.1"/>
    <property type="molecule type" value="Genomic_DNA"/>
</dbReference>
<proteinExistence type="predicted"/>
<comment type="caution">
    <text evidence="2">The sequence shown here is derived from an EMBL/GenBank/DDBJ whole genome shotgun (WGS) entry which is preliminary data.</text>
</comment>
<dbReference type="AlphaFoldDB" id="A0A7W7LN68"/>
<keyword evidence="3" id="KW-1185">Reference proteome</keyword>
<evidence type="ECO:0000313" key="2">
    <source>
        <dbReference type="EMBL" id="MBB4893325.1"/>
    </source>
</evidence>
<dbReference type="RefSeq" id="WP_343069520.1">
    <property type="nucleotide sequence ID" value="NZ_JACHJH010000003.1"/>
</dbReference>
<reference evidence="2 3" key="1">
    <citation type="submission" date="2020-08" db="EMBL/GenBank/DDBJ databases">
        <title>Genomic Encyclopedia of Type Strains, Phase III (KMG-III): the genomes of soil and plant-associated and newly described type strains.</title>
        <authorList>
            <person name="Whitman W."/>
        </authorList>
    </citation>
    <scope>NUCLEOTIDE SEQUENCE [LARGE SCALE GENOMIC DNA]</scope>
    <source>
        <strain evidence="2 3">CECT 3266</strain>
    </source>
</reference>
<organism evidence="2 3">
    <name type="scientific">Streptomyces olivoverticillatus</name>
    <dbReference type="NCBI Taxonomy" id="66427"/>
    <lineage>
        <taxon>Bacteria</taxon>
        <taxon>Bacillati</taxon>
        <taxon>Actinomycetota</taxon>
        <taxon>Actinomycetes</taxon>
        <taxon>Kitasatosporales</taxon>
        <taxon>Streptomycetaceae</taxon>
        <taxon>Streptomyces</taxon>
    </lineage>
</organism>
<accession>A0A7W7LN68</accession>
<protein>
    <submittedName>
        <fullName evidence="2">ABC-type transport system involved in multi-copper enzyme maturation permease subunit</fullName>
    </submittedName>
</protein>
<evidence type="ECO:0000256" key="1">
    <source>
        <dbReference type="SAM" id="Phobius"/>
    </source>
</evidence>
<keyword evidence="1" id="KW-0472">Membrane</keyword>
<sequence length="82" mass="8622">MVRSQVGALSLLTPVVFLISPVLGSISAIADVTAFLPDRAGQQILHPAPEGVLGAWDGMGVMALWTALAVGAGWWVLRRRDA</sequence>
<dbReference type="Proteomes" id="UP000556084">
    <property type="component" value="Unassembled WGS sequence"/>
</dbReference>
<name>A0A7W7LN68_9ACTN</name>
<keyword evidence="1" id="KW-1133">Transmembrane helix</keyword>